<dbReference type="CDD" id="cd13586">
    <property type="entry name" value="PBP2_Maltose_binding_like"/>
    <property type="match status" value="1"/>
</dbReference>
<dbReference type="PROSITE" id="PS51257">
    <property type="entry name" value="PROKAR_LIPOPROTEIN"/>
    <property type="match status" value="1"/>
</dbReference>
<evidence type="ECO:0000256" key="4">
    <source>
        <dbReference type="ARBA" id="ARBA00022729"/>
    </source>
</evidence>
<keyword evidence="2" id="KW-0813">Transport</keyword>
<sequence length="418" mass="43217">MKVNRKSVLALGALVASSALVLSGCASGGGDTADGGDTGEGSGDANAITVWVDIERKPALEGVAASFTEDTGIEVELVTKDFATVDQDFISQVPTGKGPDVIVSPHDKLGAYVAAGVVAPLELGDVASGFAESAIQAMTYDGNVYGVPYSIENVALVRNADLVAEPSATFDEVIAKGREAGTTYPFLVGLSPEQGDPYHLYPLQTSFGSQVFAQNADGSYDSSNLVLGDEAGVEFATALKQWGAEGILNANIDGDRAREFFLAGESPYYLTGPWNTPAIAEAGINYVIDPLPSAGGEEARPFIGVNGFFLSSKSANALAATNFIVNYLSTEEAQLALFEVGGRPPALTAAYESAAASDPDVAAFGAIGQTGAPMPAIPEMGAVWSDWGNAELQLIKGEGDPQEVWETAATNIQTKIDG</sequence>
<proteinExistence type="inferred from homology"/>
<evidence type="ECO:0000256" key="5">
    <source>
        <dbReference type="SAM" id="SignalP"/>
    </source>
</evidence>
<comment type="similarity">
    <text evidence="1">Belongs to the bacterial solute-binding protein 1 family.</text>
</comment>
<dbReference type="Pfam" id="PF13416">
    <property type="entry name" value="SBP_bac_8"/>
    <property type="match status" value="1"/>
</dbReference>
<feature type="chain" id="PRO_5045841635" evidence="5">
    <location>
        <begin position="29"/>
        <end position="418"/>
    </location>
</feature>
<evidence type="ECO:0000313" key="6">
    <source>
        <dbReference type="EMBL" id="MDN4464049.1"/>
    </source>
</evidence>
<feature type="signal peptide" evidence="5">
    <location>
        <begin position="1"/>
        <end position="28"/>
    </location>
</feature>
<keyword evidence="4 5" id="KW-0732">Signal</keyword>
<keyword evidence="7" id="KW-1185">Reference proteome</keyword>
<evidence type="ECO:0000256" key="1">
    <source>
        <dbReference type="ARBA" id="ARBA00008520"/>
    </source>
</evidence>
<dbReference type="PRINTS" id="PR00181">
    <property type="entry name" value="MALTOSEBP"/>
</dbReference>
<protein>
    <submittedName>
        <fullName evidence="6">Maltose ABC transporter substrate-binding protein</fullName>
    </submittedName>
</protein>
<evidence type="ECO:0000256" key="2">
    <source>
        <dbReference type="ARBA" id="ARBA00022448"/>
    </source>
</evidence>
<evidence type="ECO:0000256" key="3">
    <source>
        <dbReference type="ARBA" id="ARBA00022597"/>
    </source>
</evidence>
<dbReference type="Proteomes" id="UP001172731">
    <property type="component" value="Unassembled WGS sequence"/>
</dbReference>
<dbReference type="EMBL" id="JAHWXI010000005">
    <property type="protein sequence ID" value="MDN4464049.1"/>
    <property type="molecule type" value="Genomic_DNA"/>
</dbReference>
<accession>A0ABT8FRV8</accession>
<dbReference type="InterPro" id="IPR006059">
    <property type="entry name" value="SBP"/>
</dbReference>
<reference evidence="6" key="1">
    <citation type="submission" date="2021-06" db="EMBL/GenBank/DDBJ databases">
        <title>Genome-based taxonomic framework of Microbacterium strains isolated from marine environment, the description of four new species and reclassification of four preexisting species.</title>
        <authorList>
            <person name="Lee S.D."/>
            <person name="Kim S.-M."/>
            <person name="Byeon Y.-S."/>
            <person name="Yang H.L."/>
            <person name="Kim I.S."/>
        </authorList>
    </citation>
    <scope>NUCLEOTIDE SEQUENCE</scope>
    <source>
        <strain evidence="6">KACC 20510</strain>
    </source>
</reference>
<dbReference type="Gene3D" id="3.40.190.10">
    <property type="entry name" value="Periplasmic binding protein-like II"/>
    <property type="match status" value="2"/>
</dbReference>
<dbReference type="PANTHER" id="PTHR30061:SF50">
    <property type="entry name" value="MALTOSE_MALTODEXTRIN-BINDING PERIPLASMIC PROTEIN"/>
    <property type="match status" value="1"/>
</dbReference>
<dbReference type="SUPFAM" id="SSF53850">
    <property type="entry name" value="Periplasmic binding protein-like II"/>
    <property type="match status" value="1"/>
</dbReference>
<dbReference type="PANTHER" id="PTHR30061">
    <property type="entry name" value="MALTOSE-BINDING PERIPLASMIC PROTEIN"/>
    <property type="match status" value="1"/>
</dbReference>
<dbReference type="InterPro" id="IPR006060">
    <property type="entry name" value="Maltose/Cyclodextrin-bd"/>
</dbReference>
<evidence type="ECO:0000313" key="7">
    <source>
        <dbReference type="Proteomes" id="UP001172731"/>
    </source>
</evidence>
<dbReference type="RefSeq" id="WP_301133262.1">
    <property type="nucleotide sequence ID" value="NZ_BAAAUQ010000001.1"/>
</dbReference>
<name>A0ABT8FRV8_9MICO</name>
<organism evidence="6 7">
    <name type="scientific">Microbacterium aurantiacum</name>
    <dbReference type="NCBI Taxonomy" id="162393"/>
    <lineage>
        <taxon>Bacteria</taxon>
        <taxon>Bacillati</taxon>
        <taxon>Actinomycetota</taxon>
        <taxon>Actinomycetes</taxon>
        <taxon>Micrococcales</taxon>
        <taxon>Microbacteriaceae</taxon>
        <taxon>Microbacterium</taxon>
    </lineage>
</organism>
<gene>
    <name evidence="6" type="ORF">KZC48_06500</name>
</gene>
<comment type="caution">
    <text evidence="6">The sequence shown here is derived from an EMBL/GenBank/DDBJ whole genome shotgun (WGS) entry which is preliminary data.</text>
</comment>
<keyword evidence="3" id="KW-0762">Sugar transport</keyword>